<feature type="transmembrane region" description="Helical" evidence="1">
    <location>
        <begin position="145"/>
        <end position="165"/>
    </location>
</feature>
<feature type="transmembrane region" description="Helical" evidence="1">
    <location>
        <begin position="21"/>
        <end position="39"/>
    </location>
</feature>
<keyword evidence="1" id="KW-0472">Membrane</keyword>
<dbReference type="OrthoDB" id="203414at2157"/>
<sequence length="214" mass="22552">MSVIRQPEVLGRTTRRRVVGVTAALSAAAVETLAVGLWFGLVVGSRTTSTALAGLGILFCGSLLRTGIFGATVSELDDLLEPHRLSAVVVLTTGWVVWLLAAELIGGTTGAAIATTFLAGILTAQFVLERYAFRLPANYDVTFTPVVPGVLMAAGASALLATAWFTDWGLSSAPVALGFTTVVVRIEALHIGALVFALFAFVAHQRRFQRLLDP</sequence>
<keyword evidence="1" id="KW-1133">Transmembrane helix</keyword>
<evidence type="ECO:0000313" key="2">
    <source>
        <dbReference type="EMBL" id="QCS42630.1"/>
    </source>
</evidence>
<dbReference type="RefSeq" id="WP_138245113.1">
    <property type="nucleotide sequence ID" value="NZ_CP040330.1"/>
</dbReference>
<gene>
    <name evidence="2" type="ORF">FEJ81_09755</name>
</gene>
<dbReference type="AlphaFoldDB" id="A0A4P8WH39"/>
<evidence type="ECO:0000256" key="1">
    <source>
        <dbReference type="SAM" id="Phobius"/>
    </source>
</evidence>
<dbReference type="KEGG" id="nvr:FEJ81_09755"/>
<feature type="transmembrane region" description="Helical" evidence="1">
    <location>
        <begin position="111"/>
        <end position="133"/>
    </location>
</feature>
<dbReference type="GeneID" id="40265558"/>
<feature type="transmembrane region" description="Helical" evidence="1">
    <location>
        <begin position="51"/>
        <end position="73"/>
    </location>
</feature>
<name>A0A4P8WH39_9EURY</name>
<protein>
    <submittedName>
        <fullName evidence="2">Uncharacterized protein</fullName>
    </submittedName>
</protein>
<feature type="transmembrane region" description="Helical" evidence="1">
    <location>
        <begin position="177"/>
        <end position="202"/>
    </location>
</feature>
<evidence type="ECO:0000313" key="3">
    <source>
        <dbReference type="Proteomes" id="UP000302218"/>
    </source>
</evidence>
<feature type="transmembrane region" description="Helical" evidence="1">
    <location>
        <begin position="85"/>
        <end position="105"/>
    </location>
</feature>
<organism evidence="2 3">
    <name type="scientific">Natrinema versiforme</name>
    <dbReference type="NCBI Taxonomy" id="88724"/>
    <lineage>
        <taxon>Archaea</taxon>
        <taxon>Methanobacteriati</taxon>
        <taxon>Methanobacteriota</taxon>
        <taxon>Stenosarchaea group</taxon>
        <taxon>Halobacteria</taxon>
        <taxon>Halobacteriales</taxon>
        <taxon>Natrialbaceae</taxon>
        <taxon>Natrinema</taxon>
    </lineage>
</organism>
<proteinExistence type="predicted"/>
<accession>A0A4P8WH39</accession>
<dbReference type="EMBL" id="CP040330">
    <property type="protein sequence ID" value="QCS42630.1"/>
    <property type="molecule type" value="Genomic_DNA"/>
</dbReference>
<keyword evidence="1" id="KW-0812">Transmembrane</keyword>
<reference evidence="3" key="1">
    <citation type="submission" date="2019-05" db="EMBL/GenBank/DDBJ databases">
        <title>Genome sequence and methylation pattern of the halophilic Archaeon Natrinema versiforme BOL5-4.</title>
        <authorList>
            <person name="DasSarma P."/>
            <person name="Anton B.P."/>
            <person name="DasSarma S.L."/>
            <person name="Martinez F.L."/>
            <person name="Guzman D."/>
            <person name="Roberts R.J."/>
            <person name="DasSarma S."/>
        </authorList>
    </citation>
    <scope>NUCLEOTIDE SEQUENCE [LARGE SCALE GENOMIC DNA]</scope>
    <source>
        <strain evidence="3">BOL5-4</strain>
    </source>
</reference>
<dbReference type="Proteomes" id="UP000302218">
    <property type="component" value="Chromosome"/>
</dbReference>